<dbReference type="EMBL" id="JAYMYQ010000004">
    <property type="protein sequence ID" value="KAK7340319.1"/>
    <property type="molecule type" value="Genomic_DNA"/>
</dbReference>
<comment type="caution">
    <text evidence="1">The sequence shown here is derived from an EMBL/GenBank/DDBJ whole genome shotgun (WGS) entry which is preliminary data.</text>
</comment>
<dbReference type="AlphaFoldDB" id="A0AAN9LQL4"/>
<evidence type="ECO:0000313" key="2">
    <source>
        <dbReference type="Proteomes" id="UP001367508"/>
    </source>
</evidence>
<accession>A0AAN9LQL4</accession>
<organism evidence="1 2">
    <name type="scientific">Canavalia gladiata</name>
    <name type="common">Sword bean</name>
    <name type="synonym">Dolichos gladiatus</name>
    <dbReference type="NCBI Taxonomy" id="3824"/>
    <lineage>
        <taxon>Eukaryota</taxon>
        <taxon>Viridiplantae</taxon>
        <taxon>Streptophyta</taxon>
        <taxon>Embryophyta</taxon>
        <taxon>Tracheophyta</taxon>
        <taxon>Spermatophyta</taxon>
        <taxon>Magnoliopsida</taxon>
        <taxon>eudicotyledons</taxon>
        <taxon>Gunneridae</taxon>
        <taxon>Pentapetalae</taxon>
        <taxon>rosids</taxon>
        <taxon>fabids</taxon>
        <taxon>Fabales</taxon>
        <taxon>Fabaceae</taxon>
        <taxon>Papilionoideae</taxon>
        <taxon>50 kb inversion clade</taxon>
        <taxon>NPAAA clade</taxon>
        <taxon>indigoferoid/millettioid clade</taxon>
        <taxon>Phaseoleae</taxon>
        <taxon>Canavalia</taxon>
    </lineage>
</organism>
<gene>
    <name evidence="1" type="ORF">VNO77_21021</name>
</gene>
<reference evidence="1 2" key="1">
    <citation type="submission" date="2024-01" db="EMBL/GenBank/DDBJ databases">
        <title>The genomes of 5 underutilized Papilionoideae crops provide insights into root nodulation and disease resistanc.</title>
        <authorList>
            <person name="Jiang F."/>
        </authorList>
    </citation>
    <scope>NUCLEOTIDE SEQUENCE [LARGE SCALE GENOMIC DNA]</scope>
    <source>
        <strain evidence="1">LVBAO_FW01</strain>
        <tissue evidence="1">Leaves</tissue>
    </source>
</reference>
<protein>
    <submittedName>
        <fullName evidence="1">Uncharacterized protein</fullName>
    </submittedName>
</protein>
<sequence length="97" mass="11512">MHLWLRFSKHGMGEQWDLPRDLGFIVELYLLTAFHWSMASRQQQVKDSPFVLLLLQDRALRRFLHEAYDSQDSHSNYTVTSVLSLESLKFLLIDFNL</sequence>
<evidence type="ECO:0000313" key="1">
    <source>
        <dbReference type="EMBL" id="KAK7340319.1"/>
    </source>
</evidence>
<name>A0AAN9LQL4_CANGL</name>
<dbReference type="Proteomes" id="UP001367508">
    <property type="component" value="Unassembled WGS sequence"/>
</dbReference>
<proteinExistence type="predicted"/>
<keyword evidence="2" id="KW-1185">Reference proteome</keyword>